<evidence type="ECO:0000256" key="3">
    <source>
        <dbReference type="ARBA" id="ARBA00022448"/>
    </source>
</evidence>
<dbReference type="Gene3D" id="1.10.3720.10">
    <property type="entry name" value="MetI-like"/>
    <property type="match status" value="1"/>
</dbReference>
<evidence type="ECO:0000313" key="11">
    <source>
        <dbReference type="Proteomes" id="UP000030661"/>
    </source>
</evidence>
<evidence type="ECO:0000256" key="7">
    <source>
        <dbReference type="ARBA" id="ARBA00023136"/>
    </source>
</evidence>
<evidence type="ECO:0000256" key="8">
    <source>
        <dbReference type="RuleBase" id="RU363032"/>
    </source>
</evidence>
<dbReference type="PROSITE" id="PS50928">
    <property type="entry name" value="ABC_TM1"/>
    <property type="match status" value="1"/>
</dbReference>
<keyword evidence="5 8" id="KW-0812">Transmembrane</keyword>
<evidence type="ECO:0000259" key="9">
    <source>
        <dbReference type="PROSITE" id="PS50928"/>
    </source>
</evidence>
<dbReference type="InterPro" id="IPR000515">
    <property type="entry name" value="MetI-like"/>
</dbReference>
<dbReference type="GO" id="GO:0005886">
    <property type="term" value="C:plasma membrane"/>
    <property type="evidence" value="ECO:0007669"/>
    <property type="project" value="UniProtKB-SubCell"/>
</dbReference>
<dbReference type="eggNOG" id="COG1177">
    <property type="taxonomic scope" value="Bacteria"/>
</dbReference>
<dbReference type="PANTHER" id="PTHR43848:SF2">
    <property type="entry name" value="PUTRESCINE TRANSPORT SYSTEM PERMEASE PROTEIN POTI"/>
    <property type="match status" value="1"/>
</dbReference>
<feature type="transmembrane region" description="Helical" evidence="8">
    <location>
        <begin position="204"/>
        <end position="229"/>
    </location>
</feature>
<dbReference type="SUPFAM" id="SSF161098">
    <property type="entry name" value="MetI-like"/>
    <property type="match status" value="1"/>
</dbReference>
<dbReference type="Pfam" id="PF00528">
    <property type="entry name" value="BPD_transp_1"/>
    <property type="match status" value="1"/>
</dbReference>
<proteinExistence type="inferred from homology"/>
<feature type="transmembrane region" description="Helical" evidence="8">
    <location>
        <begin position="12"/>
        <end position="37"/>
    </location>
</feature>
<evidence type="ECO:0000256" key="4">
    <source>
        <dbReference type="ARBA" id="ARBA00022475"/>
    </source>
</evidence>
<dbReference type="Proteomes" id="UP000030661">
    <property type="component" value="Unassembled WGS sequence"/>
</dbReference>
<feature type="transmembrane region" description="Helical" evidence="8">
    <location>
        <begin position="72"/>
        <end position="94"/>
    </location>
</feature>
<dbReference type="AlphaFoldDB" id="A0A081BVU8"/>
<evidence type="ECO:0000256" key="6">
    <source>
        <dbReference type="ARBA" id="ARBA00022989"/>
    </source>
</evidence>
<dbReference type="STRING" id="1499967.U27_03415"/>
<dbReference type="InterPro" id="IPR051789">
    <property type="entry name" value="Bact_Polyamine_Transport"/>
</dbReference>
<feature type="transmembrane region" description="Helical" evidence="8">
    <location>
        <begin position="156"/>
        <end position="183"/>
    </location>
</feature>
<dbReference type="InterPro" id="IPR035906">
    <property type="entry name" value="MetI-like_sf"/>
</dbReference>
<dbReference type="HOGENOM" id="CLU_016047_3_0_0"/>
<keyword evidence="6 8" id="KW-1133">Transmembrane helix</keyword>
<evidence type="ECO:0000256" key="2">
    <source>
        <dbReference type="ARBA" id="ARBA00007069"/>
    </source>
</evidence>
<dbReference type="PANTHER" id="PTHR43848">
    <property type="entry name" value="PUTRESCINE TRANSPORT SYSTEM PERMEASE PROTEIN POTI"/>
    <property type="match status" value="1"/>
</dbReference>
<dbReference type="CDD" id="cd06261">
    <property type="entry name" value="TM_PBP2"/>
    <property type="match status" value="1"/>
</dbReference>
<feature type="transmembrane region" description="Helical" evidence="8">
    <location>
        <begin position="261"/>
        <end position="278"/>
    </location>
</feature>
<comment type="similarity">
    <text evidence="2">Belongs to the binding-protein-dependent transport system permease family. CysTW subfamily.</text>
</comment>
<accession>A0A081BVU8</accession>
<keyword evidence="4" id="KW-1003">Cell membrane</keyword>
<protein>
    <submittedName>
        <fullName evidence="10">Binding-protein-dependent transport systems inner membrane component</fullName>
    </submittedName>
</protein>
<sequence>MKAQHVNTLQLWMYRLYLVIFFIYLLAPLILVVVLAFNDSSYPSLPWKGFTLRWFQELFGDNRLLLSIWNSLRIAIVVSVLSVFVGTATSFALVRHNFPGKNLFYALALGPIVTPGVILGVSLLIGISNIEDLAYMLKDQGSFLGTWLVAIYKTRLFPGLGGVVLGQASFIISFVILTVSARLKKFDVALEEAAMDLGASRLGAVWRITIPFLKPALFASAILAFLLSFDNFNTTIFLVGNESTLPIHIFSMLRFGITPKINAISVVLIVVTVVLGFFSDKFSKQE</sequence>
<organism evidence="10 11">
    <name type="scientific">Vecturithrix granuli</name>
    <dbReference type="NCBI Taxonomy" id="1499967"/>
    <lineage>
        <taxon>Bacteria</taxon>
        <taxon>Candidatus Moduliflexota</taxon>
        <taxon>Candidatus Vecturitrichia</taxon>
        <taxon>Candidatus Vecturitrichales</taxon>
        <taxon>Candidatus Vecturitrichaceae</taxon>
        <taxon>Candidatus Vecturithrix</taxon>
    </lineage>
</organism>
<evidence type="ECO:0000313" key="10">
    <source>
        <dbReference type="EMBL" id="GAK56453.1"/>
    </source>
</evidence>
<dbReference type="EMBL" id="DF820464">
    <property type="protein sequence ID" value="GAK56453.1"/>
    <property type="molecule type" value="Genomic_DNA"/>
</dbReference>
<keyword evidence="11" id="KW-1185">Reference proteome</keyword>
<dbReference type="GO" id="GO:0055085">
    <property type="term" value="P:transmembrane transport"/>
    <property type="evidence" value="ECO:0007669"/>
    <property type="project" value="InterPro"/>
</dbReference>
<evidence type="ECO:0000256" key="5">
    <source>
        <dbReference type="ARBA" id="ARBA00022692"/>
    </source>
</evidence>
<feature type="transmembrane region" description="Helical" evidence="8">
    <location>
        <begin position="103"/>
        <end position="127"/>
    </location>
</feature>
<reference evidence="10 11" key="1">
    <citation type="journal article" date="2015" name="PeerJ">
        <title>First genomic representation of candidate bacterial phylum KSB3 points to enhanced environmental sensing as a trigger of wastewater bulking.</title>
        <authorList>
            <person name="Sekiguchi Y."/>
            <person name="Ohashi A."/>
            <person name="Parks D.H."/>
            <person name="Yamauchi T."/>
            <person name="Tyson G.W."/>
            <person name="Hugenholtz P."/>
        </authorList>
    </citation>
    <scope>NUCLEOTIDE SEQUENCE [LARGE SCALE GENOMIC DNA]</scope>
</reference>
<evidence type="ECO:0000256" key="1">
    <source>
        <dbReference type="ARBA" id="ARBA00004651"/>
    </source>
</evidence>
<gene>
    <name evidence="10" type="ORF">U27_03415</name>
</gene>
<keyword evidence="7 8" id="KW-0472">Membrane</keyword>
<feature type="domain" description="ABC transmembrane type-1" evidence="9">
    <location>
        <begin position="68"/>
        <end position="279"/>
    </location>
</feature>
<name>A0A081BVU8_VECG1</name>
<comment type="subcellular location">
    <subcellularLocation>
        <location evidence="1 8">Cell membrane</location>
        <topology evidence="1 8">Multi-pass membrane protein</topology>
    </subcellularLocation>
</comment>
<keyword evidence="3 8" id="KW-0813">Transport</keyword>